<comment type="caution">
    <text evidence="4">The sequence shown here is derived from an EMBL/GenBank/DDBJ whole genome shotgun (WGS) entry which is preliminary data.</text>
</comment>
<name>A0A8H4NPH2_9HYPO</name>
<accession>A0A8H4NPH2</accession>
<reference evidence="4" key="1">
    <citation type="submission" date="2020-01" db="EMBL/GenBank/DDBJ databases">
        <title>Identification and distribution of gene clusters putatively required for synthesis of sphingolipid metabolism inhibitors in phylogenetically diverse species of the filamentous fungus Fusarium.</title>
        <authorList>
            <person name="Kim H.-S."/>
            <person name="Busman M."/>
            <person name="Brown D.W."/>
            <person name="Divon H."/>
            <person name="Uhlig S."/>
            <person name="Proctor R.H."/>
        </authorList>
    </citation>
    <scope>NUCLEOTIDE SEQUENCE</scope>
    <source>
        <strain evidence="4">NRRL 53441</strain>
    </source>
</reference>
<dbReference type="OrthoDB" id="5006384at2759"/>
<protein>
    <recommendedName>
        <fullName evidence="3">Chromo domain-containing protein</fullName>
    </recommendedName>
</protein>
<dbReference type="Proteomes" id="UP000605986">
    <property type="component" value="Unassembled WGS sequence"/>
</dbReference>
<feature type="compositionally biased region" description="Polar residues" evidence="2">
    <location>
        <begin position="191"/>
        <end position="202"/>
    </location>
</feature>
<feature type="region of interest" description="Disordered" evidence="2">
    <location>
        <begin position="21"/>
        <end position="46"/>
    </location>
</feature>
<dbReference type="InterPro" id="IPR023780">
    <property type="entry name" value="Chromo_domain"/>
</dbReference>
<feature type="compositionally biased region" description="Polar residues" evidence="2">
    <location>
        <begin position="22"/>
        <end position="46"/>
    </location>
</feature>
<comment type="subunit">
    <text evidence="1">Component of the NuA4 histone acetyltransferase complex.</text>
</comment>
<gene>
    <name evidence="4" type="ORF">F53441_13794</name>
</gene>
<feature type="domain" description="Chromo" evidence="3">
    <location>
        <begin position="219"/>
        <end position="257"/>
    </location>
</feature>
<evidence type="ECO:0000313" key="5">
    <source>
        <dbReference type="Proteomes" id="UP000605986"/>
    </source>
</evidence>
<feature type="region of interest" description="Disordered" evidence="2">
    <location>
        <begin position="114"/>
        <end position="133"/>
    </location>
</feature>
<evidence type="ECO:0000313" key="4">
    <source>
        <dbReference type="EMBL" id="KAF4433100.1"/>
    </source>
</evidence>
<dbReference type="Gene3D" id="2.40.50.40">
    <property type="match status" value="1"/>
</dbReference>
<dbReference type="SUPFAM" id="SSF54160">
    <property type="entry name" value="Chromo domain-like"/>
    <property type="match status" value="1"/>
</dbReference>
<evidence type="ECO:0000256" key="1">
    <source>
        <dbReference type="ARBA" id="ARBA00011353"/>
    </source>
</evidence>
<proteinExistence type="predicted"/>
<evidence type="ECO:0000259" key="3">
    <source>
        <dbReference type="Pfam" id="PF00385"/>
    </source>
</evidence>
<dbReference type="InterPro" id="IPR016197">
    <property type="entry name" value="Chromo-like_dom_sf"/>
</dbReference>
<sequence>MSSELDTHVFINLSPCDFRTGRSGSIKQESPASPVTNHRSLPSDSGVSSFDGLNLAAYNAPSEHGWPENLSPDRLQTPPFSFYGLNMPCDPSPSVNSNETHLSGVSDLIDLRSTPSEYHSSRHSRSSPTVNYPRSEDIMERRRSSVIHGLSMSPGCWPSHTAPDENQPSRAPPYMDDRRSSLGHSLFGQAENGTSRSETKNPYTDLYRQPQEHASVIREVMGYRTLFKGQRHEYLVHWAGYPYNQFSWVSKETVESVGLDQALQSCISHGFLPHQAFASRSNITFITTGGTIAGIRLPNSTAYTLGILSADNLPSGLQIDDARLTTMAIANLLKLRSQTPEET</sequence>
<evidence type="ECO:0000256" key="2">
    <source>
        <dbReference type="SAM" id="MobiDB-lite"/>
    </source>
</evidence>
<dbReference type="EMBL" id="JAADJG010000938">
    <property type="protein sequence ID" value="KAF4433100.1"/>
    <property type="molecule type" value="Genomic_DNA"/>
</dbReference>
<keyword evidence="5" id="KW-1185">Reference proteome</keyword>
<dbReference type="Pfam" id="PF00385">
    <property type="entry name" value="Chromo"/>
    <property type="match status" value="1"/>
</dbReference>
<organism evidence="4 5">
    <name type="scientific">Fusarium austroafricanum</name>
    <dbReference type="NCBI Taxonomy" id="2364996"/>
    <lineage>
        <taxon>Eukaryota</taxon>
        <taxon>Fungi</taxon>
        <taxon>Dikarya</taxon>
        <taxon>Ascomycota</taxon>
        <taxon>Pezizomycotina</taxon>
        <taxon>Sordariomycetes</taxon>
        <taxon>Hypocreomycetidae</taxon>
        <taxon>Hypocreales</taxon>
        <taxon>Nectriaceae</taxon>
        <taxon>Fusarium</taxon>
        <taxon>Fusarium concolor species complex</taxon>
    </lineage>
</organism>
<dbReference type="AlphaFoldDB" id="A0A8H4NPH2"/>
<feature type="region of interest" description="Disordered" evidence="2">
    <location>
        <begin position="154"/>
        <end position="204"/>
    </location>
</feature>